<dbReference type="VEuPathDB" id="FungiDB:GVI51_C00561"/>
<dbReference type="VEuPathDB" id="FungiDB:CAGL0C00737g"/>
<dbReference type="InterPro" id="IPR036322">
    <property type="entry name" value="WD40_repeat_dom_sf"/>
</dbReference>
<evidence type="ECO:0000313" key="8">
    <source>
        <dbReference type="EMBL" id="KTB14120.1"/>
    </source>
</evidence>
<evidence type="ECO:0000313" key="9">
    <source>
        <dbReference type="Proteomes" id="UP000054886"/>
    </source>
</evidence>
<evidence type="ECO:0000256" key="5">
    <source>
        <dbReference type="PROSITE-ProRule" id="PRU00221"/>
    </source>
</evidence>
<dbReference type="PROSITE" id="PS00678">
    <property type="entry name" value="WD_REPEATS_1"/>
    <property type="match status" value="2"/>
</dbReference>
<dbReference type="GO" id="GO:0000447">
    <property type="term" value="P:endonucleolytic cleavage in ITS1 to separate SSU-rRNA from 5.8S rRNA and LSU-rRNA from tricistronic rRNA transcript (SSU-rRNA, 5.8S rRNA, LSU-rRNA)"/>
    <property type="evidence" value="ECO:0007669"/>
    <property type="project" value="EnsemblFungi"/>
</dbReference>
<dbReference type="SUPFAM" id="SSF50978">
    <property type="entry name" value="WD40 repeat-like"/>
    <property type="match status" value="1"/>
</dbReference>
<dbReference type="PRINTS" id="PR00320">
    <property type="entry name" value="GPROTEINBRPT"/>
</dbReference>
<dbReference type="PANTHER" id="PTHR19854:SF15">
    <property type="entry name" value="TRANSDUCIN BETA-LIKE PROTEIN 3"/>
    <property type="match status" value="1"/>
</dbReference>
<gene>
    <name evidence="7" type="ORF">AO440_000401</name>
    <name evidence="8" type="ORF">AO440_005668</name>
</gene>
<feature type="domain" description="U3 small nucleolar RNA-associated protein 13 C-terminal" evidence="6">
    <location>
        <begin position="670"/>
        <end position="812"/>
    </location>
</feature>
<organism evidence="7 9">
    <name type="scientific">Candida glabrata</name>
    <name type="common">Yeast</name>
    <name type="synonym">Torulopsis glabrata</name>
    <dbReference type="NCBI Taxonomy" id="5478"/>
    <lineage>
        <taxon>Eukaryota</taxon>
        <taxon>Fungi</taxon>
        <taxon>Dikarya</taxon>
        <taxon>Ascomycota</taxon>
        <taxon>Saccharomycotina</taxon>
        <taxon>Saccharomycetes</taxon>
        <taxon>Saccharomycetales</taxon>
        <taxon>Saccharomycetaceae</taxon>
        <taxon>Nakaseomyces</taxon>
    </lineage>
</organism>
<dbReference type="EMBL" id="LLZZ01000184">
    <property type="protein sequence ID" value="KTA95491.1"/>
    <property type="molecule type" value="Genomic_DNA"/>
</dbReference>
<dbReference type="CDD" id="cd00200">
    <property type="entry name" value="WD40"/>
    <property type="match status" value="1"/>
</dbReference>
<keyword evidence="4" id="KW-0539">Nucleus</keyword>
<dbReference type="GO" id="GO:0032040">
    <property type="term" value="C:small-subunit processome"/>
    <property type="evidence" value="ECO:0007669"/>
    <property type="project" value="EnsemblFungi"/>
</dbReference>
<feature type="repeat" description="WD" evidence="5">
    <location>
        <begin position="617"/>
        <end position="649"/>
    </location>
</feature>
<dbReference type="EMBL" id="LLZZ01000003">
    <property type="protein sequence ID" value="KTB14120.1"/>
    <property type="molecule type" value="Genomic_DNA"/>
</dbReference>
<comment type="subcellular location">
    <subcellularLocation>
        <location evidence="1">Nucleus</location>
        <location evidence="1">Nucleolus</location>
    </subcellularLocation>
</comment>
<evidence type="ECO:0000256" key="4">
    <source>
        <dbReference type="ARBA" id="ARBA00023242"/>
    </source>
</evidence>
<accession>A0A0W0CH42</accession>
<dbReference type="OMA" id="PYVQRHF"/>
<evidence type="ECO:0000256" key="2">
    <source>
        <dbReference type="ARBA" id="ARBA00022574"/>
    </source>
</evidence>
<dbReference type="GO" id="GO:0000480">
    <property type="term" value="P:endonucleolytic cleavage in 5'-ETS of tricistronic rRNA transcript (SSU-rRNA, 5.8S rRNA, LSU-rRNA)"/>
    <property type="evidence" value="ECO:0007669"/>
    <property type="project" value="EnsemblFungi"/>
</dbReference>
<dbReference type="AlphaFoldDB" id="A0A0W0CH42"/>
<evidence type="ECO:0000256" key="3">
    <source>
        <dbReference type="ARBA" id="ARBA00022737"/>
    </source>
</evidence>
<dbReference type="GO" id="GO:0000472">
    <property type="term" value="P:endonucleolytic cleavage to generate mature 5'-end of SSU-rRNA from (SSU-rRNA, 5.8S rRNA, LSU-rRNA)"/>
    <property type="evidence" value="ECO:0007669"/>
    <property type="project" value="EnsemblFungi"/>
</dbReference>
<dbReference type="PROSITE" id="PS50082">
    <property type="entry name" value="WD_REPEATS_2"/>
    <property type="match status" value="5"/>
</dbReference>
<dbReference type="InterPro" id="IPR019775">
    <property type="entry name" value="WD40_repeat_CS"/>
</dbReference>
<feature type="repeat" description="WD" evidence="5">
    <location>
        <begin position="575"/>
        <end position="616"/>
    </location>
</feature>
<dbReference type="Pfam" id="PF08625">
    <property type="entry name" value="Utp13"/>
    <property type="match status" value="1"/>
</dbReference>
<dbReference type="PANTHER" id="PTHR19854">
    <property type="entry name" value="TRANSDUCIN BETA-LIKE 3"/>
    <property type="match status" value="1"/>
</dbReference>
<evidence type="ECO:0000313" key="7">
    <source>
        <dbReference type="EMBL" id="KTA95491.1"/>
    </source>
</evidence>
<dbReference type="GO" id="GO:0034388">
    <property type="term" value="C:Pwp2p-containing subcomplex of 90S preribosome"/>
    <property type="evidence" value="ECO:0007669"/>
    <property type="project" value="EnsemblFungi"/>
</dbReference>
<protein>
    <submittedName>
        <fullName evidence="7">U3 small nucleolar RNA-associated protein 13</fullName>
    </submittedName>
</protein>
<dbReference type="InterPro" id="IPR001680">
    <property type="entry name" value="WD40_rpt"/>
</dbReference>
<reference evidence="7 9" key="1">
    <citation type="submission" date="2015-10" db="EMBL/GenBank/DDBJ databases">
        <title>Draft genomes sequences of Candida glabrata isolates 1A, 1B, 2A, 2B, 3A and 3B.</title>
        <authorList>
            <person name="Haavelsrud O.E."/>
            <person name="Gaustad P."/>
        </authorList>
    </citation>
    <scope>NUCLEOTIDE SEQUENCE [LARGE SCALE GENOMIC DNA]</scope>
    <source>
        <strain evidence="7">910700640</strain>
    </source>
</reference>
<feature type="repeat" description="WD" evidence="5">
    <location>
        <begin position="491"/>
        <end position="532"/>
    </location>
</feature>
<dbReference type="SMART" id="SM00320">
    <property type="entry name" value="WD40"/>
    <property type="match status" value="11"/>
</dbReference>
<proteinExistence type="predicted"/>
<dbReference type="GO" id="GO:0034511">
    <property type="term" value="F:U3 snoRNA binding"/>
    <property type="evidence" value="ECO:0007669"/>
    <property type="project" value="EnsemblFungi"/>
</dbReference>
<dbReference type="SUPFAM" id="SSF50998">
    <property type="entry name" value="Quinoprotein alcohol dehydrogenase-like"/>
    <property type="match status" value="1"/>
</dbReference>
<dbReference type="Pfam" id="PF00400">
    <property type="entry name" value="WD40"/>
    <property type="match status" value="6"/>
</dbReference>
<dbReference type="Proteomes" id="UP000054886">
    <property type="component" value="Unassembled WGS sequence"/>
</dbReference>
<feature type="repeat" description="WD" evidence="5">
    <location>
        <begin position="386"/>
        <end position="417"/>
    </location>
</feature>
<dbReference type="InterPro" id="IPR015943">
    <property type="entry name" value="WD40/YVTN_repeat-like_dom_sf"/>
</dbReference>
<feature type="repeat" description="WD" evidence="5">
    <location>
        <begin position="533"/>
        <end position="574"/>
    </location>
</feature>
<name>A0A0W0CH42_CANGB</name>
<comment type="caution">
    <text evidence="7">The sequence shown here is derived from an EMBL/GenBank/DDBJ whole genome shotgun (WGS) entry which is preliminary data.</text>
</comment>
<dbReference type="PROSITE" id="PS50294">
    <property type="entry name" value="WD_REPEATS_REGION"/>
    <property type="match status" value="5"/>
</dbReference>
<sequence length="816" mass="90582">MSSDLKCSYKSTSLSPIYASTGSVATISADGSLLACPVLDEINIIQLIPNRKLLHSIDNADEQEITGISLTPDGKYLIYVSQSQLVKIVNVETGVITRSLKVSSPSYVMTCDPTSTLVAIGGTDGSITVIDIENGYIAHSFKGHGGTISSLKFYGELGTNIWLLGSGDTNGMAKVWDLVTRKCKFTVQEHSSAIRGIDFTKNDDKDVLNLITGGRDNVLNLWRFNIKGKSSKLVKTIPAHLQIEACGFITHNDETFAYTAGGDAVFQIIDLNESSVVKCTKKPIEELFITGVIPINQGNQFYAVLSDQTIQLLQPNSEIFSSKSEFIQIQEYIAGNHGTVADLCLVTKNKDCIALATNSPSLRIIPLPKIDADTQDTDLPIEVNLYEGHSDLLNSLACTEDGQWLATASKDKTAILWHWNNTSKRFYIYATFVGHAASVSAVCLPNVMEKNYPKYIITASNDLTVKKWEIPPMKNDLNEVPFIVKSSIYTRHAHEKDINAISMAPNDSIFATASYDKTCKLWNVDTGEPVATLANHKRGLWDVSFCESEKWIATCSGDKTVKIWSLESFTVLKTLEGHTNAVQRCSFMNKQKQLVSAGADGLIKVWDIASGDCIKNLDGHSNRIWALSVLEDGDLIISADADSVFQFWKDCTEAEIQGALEENKVRVEQEQSLTNYMNNGEWSNAFLLALQLDHPMRLFNVLRSSMGSQPEQANGKVIFNQELDSLIGTLNKDQLIQLMKRCRDWNTNARTHMVAQKTISCIFLNHDMTEFGEIPGMVRIVETILPYSKRHYSRVDNLVKESYLLDYALHDMDKLL</sequence>
<dbReference type="InterPro" id="IPR013934">
    <property type="entry name" value="Utp13_C"/>
</dbReference>
<keyword evidence="2 5" id="KW-0853">WD repeat</keyword>
<dbReference type="VEuPathDB" id="FungiDB:B1J91_C00737g"/>
<dbReference type="InterPro" id="IPR011047">
    <property type="entry name" value="Quinoprotein_ADH-like_sf"/>
</dbReference>
<dbReference type="InterPro" id="IPR020472">
    <property type="entry name" value="WD40_PAC1"/>
</dbReference>
<evidence type="ECO:0000256" key="1">
    <source>
        <dbReference type="ARBA" id="ARBA00004604"/>
    </source>
</evidence>
<evidence type="ECO:0000259" key="6">
    <source>
        <dbReference type="Pfam" id="PF08625"/>
    </source>
</evidence>
<dbReference type="VEuPathDB" id="FungiDB:GWK60_C00561"/>
<dbReference type="Gene3D" id="2.130.10.10">
    <property type="entry name" value="YVTN repeat-like/Quinoprotein amine dehydrogenase"/>
    <property type="match status" value="4"/>
</dbReference>
<keyword evidence="3" id="KW-0677">Repeat</keyword>